<protein>
    <submittedName>
        <fullName evidence="1">Uncharacterized protein</fullName>
    </submittedName>
</protein>
<dbReference type="HOGENOM" id="CLU_2224022_0_0_1"/>
<dbReference type="AlphaFoldDB" id="A0A0A2V228"/>
<dbReference type="KEGG" id="pbl:PAAG_11427"/>
<dbReference type="Proteomes" id="UP000002059">
    <property type="component" value="Partially assembled WGS sequence"/>
</dbReference>
<dbReference type="GeneID" id="26970432"/>
<evidence type="ECO:0000313" key="2">
    <source>
        <dbReference type="Proteomes" id="UP000002059"/>
    </source>
</evidence>
<evidence type="ECO:0000313" key="1">
    <source>
        <dbReference type="EMBL" id="KGQ01851.1"/>
    </source>
</evidence>
<reference evidence="1 2" key="1">
    <citation type="journal article" date="2011" name="PLoS Genet.">
        <title>Comparative genomic analysis of human fungal pathogens causing paracoccidioidomycosis.</title>
        <authorList>
            <person name="Desjardins C.A."/>
            <person name="Champion M.D."/>
            <person name="Holder J.W."/>
            <person name="Muszewska A."/>
            <person name="Goldberg J."/>
            <person name="Bailao A.M."/>
            <person name="Brigido M.M."/>
            <person name="Ferreira M.E."/>
            <person name="Garcia A.M."/>
            <person name="Grynberg M."/>
            <person name="Gujja S."/>
            <person name="Heiman D.I."/>
            <person name="Henn M.R."/>
            <person name="Kodira C.D."/>
            <person name="Leon-Narvaez H."/>
            <person name="Longo L.V."/>
            <person name="Ma L.J."/>
            <person name="Malavazi I."/>
            <person name="Matsuo A.L."/>
            <person name="Morais F.V."/>
            <person name="Pereira M."/>
            <person name="Rodriguez-Brito S."/>
            <person name="Sakthikumar S."/>
            <person name="Salem-Izacc S.M."/>
            <person name="Sykes S.M."/>
            <person name="Teixeira M.M."/>
            <person name="Vallejo M.C."/>
            <person name="Walter M.E."/>
            <person name="Yandava C."/>
            <person name="Young S."/>
            <person name="Zeng Q."/>
            <person name="Zucker J."/>
            <person name="Felipe M.S."/>
            <person name="Goldman G.H."/>
            <person name="Haas B.J."/>
            <person name="McEwen J.G."/>
            <person name="Nino-Vega G."/>
            <person name="Puccia R."/>
            <person name="San-Blas G."/>
            <person name="Soares C.M."/>
            <person name="Birren B.W."/>
            <person name="Cuomo C.A."/>
        </authorList>
    </citation>
    <scope>NUCLEOTIDE SEQUENCE [LARGE SCALE GENOMIC DNA]</scope>
    <source>
        <strain evidence="2">ATCC MYA-826 / Pb01</strain>
    </source>
</reference>
<dbReference type="EMBL" id="KN293995">
    <property type="protein sequence ID" value="KGQ01851.1"/>
    <property type="molecule type" value="Genomic_DNA"/>
</dbReference>
<proteinExistence type="predicted"/>
<keyword evidence="2" id="KW-1185">Reference proteome</keyword>
<sequence length="106" mass="11852">MAGVIARFFGARPPVSPHCSPIWPTAISSFDSGHVLVELEYLSLRSPLSESERDFELSPFETVVAVAARRGEIFRMRPEPSAVQWELFSGFMCVTVDMNFQSREVG</sequence>
<name>A0A0A2V228_PARBA</name>
<dbReference type="RefSeq" id="XP_015703341.1">
    <property type="nucleotide sequence ID" value="XM_015847079.1"/>
</dbReference>
<accession>A0A0A2V228</accession>
<organism evidence="1 2">
    <name type="scientific">Paracoccidioides lutzii (strain ATCC MYA-826 / Pb01)</name>
    <name type="common">Paracoccidioides brasiliensis</name>
    <dbReference type="NCBI Taxonomy" id="502779"/>
    <lineage>
        <taxon>Eukaryota</taxon>
        <taxon>Fungi</taxon>
        <taxon>Dikarya</taxon>
        <taxon>Ascomycota</taxon>
        <taxon>Pezizomycotina</taxon>
        <taxon>Eurotiomycetes</taxon>
        <taxon>Eurotiomycetidae</taxon>
        <taxon>Onygenales</taxon>
        <taxon>Ajellomycetaceae</taxon>
        <taxon>Paracoccidioides</taxon>
    </lineage>
</organism>
<dbReference type="VEuPathDB" id="FungiDB:PAAG_11427"/>
<gene>
    <name evidence="1" type="ORF">PAAG_11427</name>
</gene>